<keyword evidence="2" id="KW-0472">Membrane</keyword>
<dbReference type="AlphaFoldDB" id="A0AAN9I054"/>
<feature type="compositionally biased region" description="Basic and acidic residues" evidence="1">
    <location>
        <begin position="49"/>
        <end position="60"/>
    </location>
</feature>
<keyword evidence="2" id="KW-1133">Transmembrane helix</keyword>
<protein>
    <submittedName>
        <fullName evidence="4">Uncharacterized protein</fullName>
    </submittedName>
</protein>
<evidence type="ECO:0000256" key="1">
    <source>
        <dbReference type="SAM" id="MobiDB-lite"/>
    </source>
</evidence>
<organism evidence="4 5">
    <name type="scientific">Crotalaria pallida</name>
    <name type="common">Smooth rattlebox</name>
    <name type="synonym">Crotalaria striata</name>
    <dbReference type="NCBI Taxonomy" id="3830"/>
    <lineage>
        <taxon>Eukaryota</taxon>
        <taxon>Viridiplantae</taxon>
        <taxon>Streptophyta</taxon>
        <taxon>Embryophyta</taxon>
        <taxon>Tracheophyta</taxon>
        <taxon>Spermatophyta</taxon>
        <taxon>Magnoliopsida</taxon>
        <taxon>eudicotyledons</taxon>
        <taxon>Gunneridae</taxon>
        <taxon>Pentapetalae</taxon>
        <taxon>rosids</taxon>
        <taxon>fabids</taxon>
        <taxon>Fabales</taxon>
        <taxon>Fabaceae</taxon>
        <taxon>Papilionoideae</taxon>
        <taxon>50 kb inversion clade</taxon>
        <taxon>genistoids sensu lato</taxon>
        <taxon>core genistoids</taxon>
        <taxon>Crotalarieae</taxon>
        <taxon>Crotalaria</taxon>
    </lineage>
</organism>
<dbReference type="Proteomes" id="UP001372338">
    <property type="component" value="Unassembled WGS sequence"/>
</dbReference>
<sequence length="119" mass="13169">MPFSLSIAAIEAFLPFPLSLALRVSRVWMRESASLALKLSIPAMSSSSRTDRSRDAKDFAGSKCSSSGRLRDDGDGVLVAEALPFFFAILTAAWRLVYAYHNHVVRHSSLEEEVALNFY</sequence>
<name>A0AAN9I054_CROPI</name>
<feature type="transmembrane region" description="Helical" evidence="2">
    <location>
        <begin position="77"/>
        <end position="98"/>
    </location>
</feature>
<evidence type="ECO:0000256" key="2">
    <source>
        <dbReference type="SAM" id="Phobius"/>
    </source>
</evidence>
<proteinExistence type="predicted"/>
<evidence type="ECO:0000256" key="3">
    <source>
        <dbReference type="SAM" id="SignalP"/>
    </source>
</evidence>
<evidence type="ECO:0000313" key="5">
    <source>
        <dbReference type="Proteomes" id="UP001372338"/>
    </source>
</evidence>
<gene>
    <name evidence="4" type="ORF">RIF29_29195</name>
</gene>
<keyword evidence="5" id="KW-1185">Reference proteome</keyword>
<reference evidence="4 5" key="1">
    <citation type="submission" date="2024-01" db="EMBL/GenBank/DDBJ databases">
        <title>The genomes of 5 underutilized Papilionoideae crops provide insights into root nodulation and disease resistanc.</title>
        <authorList>
            <person name="Yuan L."/>
        </authorList>
    </citation>
    <scope>NUCLEOTIDE SEQUENCE [LARGE SCALE GENOMIC DNA]</scope>
    <source>
        <strain evidence="4">ZHUSHIDOU_FW_LH</strain>
        <tissue evidence="4">Leaf</tissue>
    </source>
</reference>
<accession>A0AAN9I054</accession>
<evidence type="ECO:0000313" key="4">
    <source>
        <dbReference type="EMBL" id="KAK7255776.1"/>
    </source>
</evidence>
<comment type="caution">
    <text evidence="4">The sequence shown here is derived from an EMBL/GenBank/DDBJ whole genome shotgun (WGS) entry which is preliminary data.</text>
</comment>
<keyword evidence="2" id="KW-0812">Transmembrane</keyword>
<feature type="signal peptide" evidence="3">
    <location>
        <begin position="1"/>
        <end position="21"/>
    </location>
</feature>
<feature type="region of interest" description="Disordered" evidence="1">
    <location>
        <begin position="43"/>
        <end position="73"/>
    </location>
</feature>
<feature type="chain" id="PRO_5043002578" evidence="3">
    <location>
        <begin position="22"/>
        <end position="119"/>
    </location>
</feature>
<dbReference type="EMBL" id="JAYWIO010000006">
    <property type="protein sequence ID" value="KAK7255776.1"/>
    <property type="molecule type" value="Genomic_DNA"/>
</dbReference>
<keyword evidence="3" id="KW-0732">Signal</keyword>